<evidence type="ECO:0000256" key="3">
    <source>
        <dbReference type="RuleBase" id="RU361235"/>
    </source>
</evidence>
<keyword evidence="6" id="KW-1185">Reference proteome</keyword>
<protein>
    <recommendedName>
        <fullName evidence="3">Carboxylic ester hydrolase</fullName>
        <ecNumber evidence="3">3.1.1.-</ecNumber>
    </recommendedName>
</protein>
<dbReference type="InterPro" id="IPR019826">
    <property type="entry name" value="Carboxylesterase_B_AS"/>
</dbReference>
<organism evidence="5 6">
    <name type="scientific">Westerdykella ornata</name>
    <dbReference type="NCBI Taxonomy" id="318751"/>
    <lineage>
        <taxon>Eukaryota</taxon>
        <taxon>Fungi</taxon>
        <taxon>Dikarya</taxon>
        <taxon>Ascomycota</taxon>
        <taxon>Pezizomycotina</taxon>
        <taxon>Dothideomycetes</taxon>
        <taxon>Pleosporomycetidae</taxon>
        <taxon>Pleosporales</taxon>
        <taxon>Sporormiaceae</taxon>
        <taxon>Westerdykella</taxon>
    </lineage>
</organism>
<dbReference type="EMBL" id="ML986484">
    <property type="protein sequence ID" value="KAF2281350.1"/>
    <property type="molecule type" value="Genomic_DNA"/>
</dbReference>
<evidence type="ECO:0000256" key="2">
    <source>
        <dbReference type="ARBA" id="ARBA00022801"/>
    </source>
</evidence>
<dbReference type="PANTHER" id="PTHR43142:SF11">
    <property type="entry name" value="CARBOXYLIC ESTER HYDROLASE"/>
    <property type="match status" value="1"/>
</dbReference>
<dbReference type="AlphaFoldDB" id="A0A6A6JXK1"/>
<dbReference type="Pfam" id="PF00135">
    <property type="entry name" value="COesterase"/>
    <property type="match status" value="1"/>
</dbReference>
<keyword evidence="2 3" id="KW-0378">Hydrolase</keyword>
<dbReference type="EC" id="3.1.1.-" evidence="3"/>
<proteinExistence type="inferred from homology"/>
<reference evidence="5" key="1">
    <citation type="journal article" date="2020" name="Stud. Mycol.">
        <title>101 Dothideomycetes genomes: a test case for predicting lifestyles and emergence of pathogens.</title>
        <authorList>
            <person name="Haridas S."/>
            <person name="Albert R."/>
            <person name="Binder M."/>
            <person name="Bloem J."/>
            <person name="Labutti K."/>
            <person name="Salamov A."/>
            <person name="Andreopoulos B."/>
            <person name="Baker S."/>
            <person name="Barry K."/>
            <person name="Bills G."/>
            <person name="Bluhm B."/>
            <person name="Cannon C."/>
            <person name="Castanera R."/>
            <person name="Culley D."/>
            <person name="Daum C."/>
            <person name="Ezra D."/>
            <person name="Gonzalez J."/>
            <person name="Henrissat B."/>
            <person name="Kuo A."/>
            <person name="Liang C."/>
            <person name="Lipzen A."/>
            <person name="Lutzoni F."/>
            <person name="Magnuson J."/>
            <person name="Mondo S."/>
            <person name="Nolan M."/>
            <person name="Ohm R."/>
            <person name="Pangilinan J."/>
            <person name="Park H.-J."/>
            <person name="Ramirez L."/>
            <person name="Alfaro M."/>
            <person name="Sun H."/>
            <person name="Tritt A."/>
            <person name="Yoshinaga Y."/>
            <person name="Zwiers L.-H."/>
            <person name="Turgeon B."/>
            <person name="Goodwin S."/>
            <person name="Spatafora J."/>
            <person name="Crous P."/>
            <person name="Grigoriev I."/>
        </authorList>
    </citation>
    <scope>NUCLEOTIDE SEQUENCE</scope>
    <source>
        <strain evidence="5">CBS 379.55</strain>
    </source>
</reference>
<sequence length="543" mass="59184">MATTLEHPELGQLKGISVAGTTQFRGLQYASLKNRFAPPELVTTYGAGPTDATKYGPPPVSPPTAIQNEFGFLQKSLPLPEVPPHSDLDGLNLNITVPQQNGTIDKTSKLPVYVFIHGGGFAVGSSWYPHYNPASLVKLSVEKGKPIIGVTINYRLGAAGFMTSKELRDAGYKANNGFHDQRTALKWIRKFIGGFGGDPDEITVVGESAGGLSVTMLLCSEEPYMKRCLSTGGAVLLFKPIPPEVAESAYQKITQALGLADKSPEERVNALLNLPQDDLWQKIPPGVPLTVSIDGETVPGVPTFSSVSSQSDDPSFPMPGRKWCSALMIGESKLDANILAYMGMDALKPGVATKFISSVRKTLSNFPEAVDYLLSSYNITPETPDEEALLAALRFGSEISFYVPARAFAQGWPCTEKNKFFLYHLNEGIPWEGRFQGEAGHIWDVALLFQNYEAELSEEQRKVSRQMGEDFIEFVNGSDPWPAVQRGQFGARVYGPSKDGVIAKYVPSGDPEEVGRNSRVLKLGEMAGFDNVLEAFQNFFQGR</sequence>
<evidence type="ECO:0000313" key="5">
    <source>
        <dbReference type="EMBL" id="KAF2281350.1"/>
    </source>
</evidence>
<name>A0A6A6JXK1_WESOR</name>
<dbReference type="InterPro" id="IPR029058">
    <property type="entry name" value="AB_hydrolase_fold"/>
</dbReference>
<evidence type="ECO:0000313" key="6">
    <source>
        <dbReference type="Proteomes" id="UP000800097"/>
    </source>
</evidence>
<dbReference type="PROSITE" id="PS00122">
    <property type="entry name" value="CARBOXYLESTERASE_B_1"/>
    <property type="match status" value="1"/>
</dbReference>
<dbReference type="GeneID" id="54547464"/>
<accession>A0A6A6JXK1</accession>
<dbReference type="Proteomes" id="UP000800097">
    <property type="component" value="Unassembled WGS sequence"/>
</dbReference>
<dbReference type="OrthoDB" id="3200163at2759"/>
<dbReference type="PANTHER" id="PTHR43142">
    <property type="entry name" value="CARBOXYLIC ESTER HYDROLASE"/>
    <property type="match status" value="1"/>
</dbReference>
<dbReference type="RefSeq" id="XP_033658887.1">
    <property type="nucleotide sequence ID" value="XM_033794289.1"/>
</dbReference>
<comment type="similarity">
    <text evidence="1 3">Belongs to the type-B carboxylesterase/lipase family.</text>
</comment>
<gene>
    <name evidence="5" type="ORF">EI97DRAFT_27206</name>
</gene>
<evidence type="ECO:0000259" key="4">
    <source>
        <dbReference type="Pfam" id="PF00135"/>
    </source>
</evidence>
<dbReference type="SUPFAM" id="SSF53474">
    <property type="entry name" value="alpha/beta-Hydrolases"/>
    <property type="match status" value="1"/>
</dbReference>
<feature type="domain" description="Carboxylesterase type B" evidence="4">
    <location>
        <begin position="9"/>
        <end position="482"/>
    </location>
</feature>
<evidence type="ECO:0000256" key="1">
    <source>
        <dbReference type="ARBA" id="ARBA00005964"/>
    </source>
</evidence>
<dbReference type="InterPro" id="IPR002018">
    <property type="entry name" value="CarbesteraseB"/>
</dbReference>
<dbReference type="Gene3D" id="3.40.50.1820">
    <property type="entry name" value="alpha/beta hydrolase"/>
    <property type="match status" value="1"/>
</dbReference>
<dbReference type="GO" id="GO:0016787">
    <property type="term" value="F:hydrolase activity"/>
    <property type="evidence" value="ECO:0007669"/>
    <property type="project" value="UniProtKB-KW"/>
</dbReference>